<dbReference type="InterPro" id="IPR051111">
    <property type="entry name" value="Ca-binding_regulatory"/>
</dbReference>
<evidence type="ECO:0000256" key="2">
    <source>
        <dbReference type="ARBA" id="ARBA00022737"/>
    </source>
</evidence>
<evidence type="ECO:0000313" key="7">
    <source>
        <dbReference type="Proteomes" id="UP000472270"/>
    </source>
</evidence>
<dbReference type="PANTHER" id="PTHR46311">
    <property type="entry name" value="CALCIUM-BINDING PROTEIN 8-RELATED"/>
    <property type="match status" value="1"/>
</dbReference>
<keyword evidence="1" id="KW-0479">Metal-binding</keyword>
<dbReference type="InterPro" id="IPR002048">
    <property type="entry name" value="EF_hand_dom"/>
</dbReference>
<evidence type="ECO:0000313" key="6">
    <source>
        <dbReference type="Ensembl" id="ENSSRHP00000042485.1"/>
    </source>
</evidence>
<dbReference type="AlphaFoldDB" id="A0A673IXK3"/>
<proteinExistence type="predicted"/>
<dbReference type="Pfam" id="PF13499">
    <property type="entry name" value="EF-hand_7"/>
    <property type="match status" value="1"/>
</dbReference>
<feature type="domain" description="EF-hand" evidence="5">
    <location>
        <begin position="74"/>
        <end position="109"/>
    </location>
</feature>
<organism evidence="6 7">
    <name type="scientific">Sinocyclocheilus rhinocerous</name>
    <dbReference type="NCBI Taxonomy" id="307959"/>
    <lineage>
        <taxon>Eukaryota</taxon>
        <taxon>Metazoa</taxon>
        <taxon>Chordata</taxon>
        <taxon>Craniata</taxon>
        <taxon>Vertebrata</taxon>
        <taxon>Euteleostomi</taxon>
        <taxon>Actinopterygii</taxon>
        <taxon>Neopterygii</taxon>
        <taxon>Teleostei</taxon>
        <taxon>Ostariophysi</taxon>
        <taxon>Cypriniformes</taxon>
        <taxon>Cyprinidae</taxon>
        <taxon>Cyprininae</taxon>
        <taxon>Sinocyclocheilus</taxon>
    </lineage>
</organism>
<dbReference type="Gene3D" id="1.10.238.10">
    <property type="entry name" value="EF-hand"/>
    <property type="match status" value="1"/>
</dbReference>
<evidence type="ECO:0000256" key="4">
    <source>
        <dbReference type="SAM" id="MobiDB-lite"/>
    </source>
</evidence>
<dbReference type="InterPro" id="IPR018247">
    <property type="entry name" value="EF_Hand_1_Ca_BS"/>
</dbReference>
<dbReference type="SUPFAM" id="SSF47473">
    <property type="entry name" value="EF-hand"/>
    <property type="match status" value="1"/>
</dbReference>
<dbReference type="Proteomes" id="UP000472270">
    <property type="component" value="Unassembled WGS sequence"/>
</dbReference>
<reference evidence="6" key="2">
    <citation type="submission" date="2025-09" db="UniProtKB">
        <authorList>
            <consortium name="Ensembl"/>
        </authorList>
    </citation>
    <scope>IDENTIFICATION</scope>
</reference>
<dbReference type="PROSITE" id="PS50222">
    <property type="entry name" value="EF_HAND_2"/>
    <property type="match status" value="1"/>
</dbReference>
<feature type="region of interest" description="Disordered" evidence="4">
    <location>
        <begin position="1"/>
        <end position="32"/>
    </location>
</feature>
<dbReference type="InterPro" id="IPR011992">
    <property type="entry name" value="EF-hand-dom_pair"/>
</dbReference>
<dbReference type="PANTHER" id="PTHR46311:SF3">
    <property type="entry name" value="CALCIUM-BINDING PROTEIN 8"/>
    <property type="match status" value="1"/>
</dbReference>
<protein>
    <submittedName>
        <fullName evidence="6">EF-hand calcium-binding domain-containing protein 4B-like</fullName>
    </submittedName>
</protein>
<dbReference type="PROSITE" id="PS00018">
    <property type="entry name" value="EF_HAND_1"/>
    <property type="match status" value="1"/>
</dbReference>
<sequence length="273" mass="31848">MSETEHVRSTRVINSGSDQDDKQLQPRKSENKEAGWGHIAMLDKIEDFFQICDSEGKGFITRTDMRRLHEELPLTTEELESVFDSLDLDKNGYLTLGEFSSGFSMFIISFQKGEHFKNDLLFGTIFLSSGDEQLSENEDDEERHFCMLMESLGASNVFDESVLIEVRSLWAQLRKDEPRLLSNFEEFLARVTYQIKEARQERKEMESYIHLAVNCNYCHMSQQLSLDQTIPSPLLFKSDHPALIKHLYSIQFVYIVVHIYEFSFSFCLHNIFH</sequence>
<keyword evidence="3" id="KW-0106">Calcium</keyword>
<dbReference type="CDD" id="cd00051">
    <property type="entry name" value="EFh"/>
    <property type="match status" value="1"/>
</dbReference>
<feature type="compositionally biased region" description="Basic and acidic residues" evidence="4">
    <location>
        <begin position="19"/>
        <end position="32"/>
    </location>
</feature>
<gene>
    <name evidence="6" type="primary">LOC107749085</name>
</gene>
<dbReference type="SMART" id="SM00054">
    <property type="entry name" value="EFh"/>
    <property type="match status" value="2"/>
</dbReference>
<keyword evidence="7" id="KW-1185">Reference proteome</keyword>
<evidence type="ECO:0000259" key="5">
    <source>
        <dbReference type="PROSITE" id="PS50222"/>
    </source>
</evidence>
<dbReference type="Ensembl" id="ENSSRHT00000043692.1">
    <property type="protein sequence ID" value="ENSSRHP00000042485.1"/>
    <property type="gene ID" value="ENSSRHG00000021508.1"/>
</dbReference>
<dbReference type="GO" id="GO:0005509">
    <property type="term" value="F:calcium ion binding"/>
    <property type="evidence" value="ECO:0007669"/>
    <property type="project" value="InterPro"/>
</dbReference>
<evidence type="ECO:0000256" key="1">
    <source>
        <dbReference type="ARBA" id="ARBA00022723"/>
    </source>
</evidence>
<keyword evidence="2" id="KW-0677">Repeat</keyword>
<evidence type="ECO:0000256" key="3">
    <source>
        <dbReference type="ARBA" id="ARBA00022837"/>
    </source>
</evidence>
<dbReference type="GO" id="GO:0032588">
    <property type="term" value="C:trans-Golgi network membrane"/>
    <property type="evidence" value="ECO:0007669"/>
    <property type="project" value="TreeGrafter"/>
</dbReference>
<accession>A0A673IXK3</accession>
<reference evidence="6" key="1">
    <citation type="submission" date="2025-08" db="UniProtKB">
        <authorList>
            <consortium name="Ensembl"/>
        </authorList>
    </citation>
    <scope>IDENTIFICATION</scope>
</reference>
<name>A0A673IXK3_9TELE</name>